<evidence type="ECO:0000313" key="2">
    <source>
        <dbReference type="EMBL" id="KAJ3089736.1"/>
    </source>
</evidence>
<keyword evidence="3" id="KW-1185">Reference proteome</keyword>
<feature type="transmembrane region" description="Helical" evidence="1">
    <location>
        <begin position="80"/>
        <end position="97"/>
    </location>
</feature>
<feature type="non-terminal residue" evidence="2">
    <location>
        <position position="182"/>
    </location>
</feature>
<dbReference type="AlphaFoldDB" id="A0AAD5SUP7"/>
<reference evidence="2" key="1">
    <citation type="submission" date="2020-05" db="EMBL/GenBank/DDBJ databases">
        <title>Phylogenomic resolution of chytrid fungi.</title>
        <authorList>
            <person name="Stajich J.E."/>
            <person name="Amses K."/>
            <person name="Simmons R."/>
            <person name="Seto K."/>
            <person name="Myers J."/>
            <person name="Bonds A."/>
            <person name="Quandt C.A."/>
            <person name="Barry K."/>
            <person name="Liu P."/>
            <person name="Grigoriev I."/>
            <person name="Longcore J.E."/>
            <person name="James T.Y."/>
        </authorList>
    </citation>
    <scope>NUCLEOTIDE SEQUENCE</scope>
    <source>
        <strain evidence="2">JEL0513</strain>
    </source>
</reference>
<keyword evidence="1" id="KW-0472">Membrane</keyword>
<name>A0AAD5SUP7_9FUNG</name>
<feature type="transmembrane region" description="Helical" evidence="1">
    <location>
        <begin position="109"/>
        <end position="128"/>
    </location>
</feature>
<protein>
    <submittedName>
        <fullName evidence="2">Uncharacterized protein</fullName>
    </submittedName>
</protein>
<feature type="transmembrane region" description="Helical" evidence="1">
    <location>
        <begin position="43"/>
        <end position="60"/>
    </location>
</feature>
<evidence type="ECO:0000256" key="1">
    <source>
        <dbReference type="SAM" id="Phobius"/>
    </source>
</evidence>
<evidence type="ECO:0000313" key="3">
    <source>
        <dbReference type="Proteomes" id="UP001211907"/>
    </source>
</evidence>
<proteinExistence type="predicted"/>
<comment type="caution">
    <text evidence="2">The sequence shown here is derived from an EMBL/GenBank/DDBJ whole genome shotgun (WGS) entry which is preliminary data.</text>
</comment>
<keyword evidence="1" id="KW-1133">Transmembrane helix</keyword>
<dbReference type="EMBL" id="JADGJH010003630">
    <property type="protein sequence ID" value="KAJ3089736.1"/>
    <property type="molecule type" value="Genomic_DNA"/>
</dbReference>
<accession>A0AAD5SUP7</accession>
<organism evidence="2 3">
    <name type="scientific">Physocladia obscura</name>
    <dbReference type="NCBI Taxonomy" id="109957"/>
    <lineage>
        <taxon>Eukaryota</taxon>
        <taxon>Fungi</taxon>
        <taxon>Fungi incertae sedis</taxon>
        <taxon>Chytridiomycota</taxon>
        <taxon>Chytridiomycota incertae sedis</taxon>
        <taxon>Chytridiomycetes</taxon>
        <taxon>Chytridiales</taxon>
        <taxon>Chytriomycetaceae</taxon>
        <taxon>Physocladia</taxon>
    </lineage>
</organism>
<feature type="transmembrane region" description="Helical" evidence="1">
    <location>
        <begin position="12"/>
        <end position="31"/>
    </location>
</feature>
<keyword evidence="1" id="KW-0812">Transmembrane</keyword>
<feature type="transmembrane region" description="Helical" evidence="1">
    <location>
        <begin position="140"/>
        <end position="163"/>
    </location>
</feature>
<dbReference type="Proteomes" id="UP001211907">
    <property type="component" value="Unassembled WGS sequence"/>
</dbReference>
<sequence length="182" mass="20419">LVITTQVFLSIGYIPLLKVFIQNIFIIAKTVHPTASYNQIERIVNLATIAFVGCVIAYLNLYFPNLPTPITTTEQALRDVAYWGFTALAALPTLYVLSQVGDTRFRKVVAPLLIQGALLLVKIAFSLYKNYHGGLNDEIYFYLLTILPEFLYMAFYIVPAYFVDQMTIASEAEKPQQGPGEP</sequence>
<gene>
    <name evidence="2" type="ORF">HK100_007667</name>
</gene>